<dbReference type="Proteomes" id="UP000676565">
    <property type="component" value="Unassembled WGS sequence"/>
</dbReference>
<dbReference type="PROSITE" id="PS51318">
    <property type="entry name" value="TAT"/>
    <property type="match status" value="1"/>
</dbReference>
<dbReference type="EMBL" id="JAGKQQ010000001">
    <property type="protein sequence ID" value="MBP3956608.1"/>
    <property type="molecule type" value="Genomic_DNA"/>
</dbReference>
<dbReference type="Gene3D" id="1.50.10.20">
    <property type="match status" value="1"/>
</dbReference>
<name>A0ABS5BUN8_9BACT</name>
<accession>A0ABS5BUN8</accession>
<dbReference type="SUPFAM" id="SSF48239">
    <property type="entry name" value="Terpenoid cyclases/Protein prenyltransferases"/>
    <property type="match status" value="1"/>
</dbReference>
<dbReference type="InterPro" id="IPR008930">
    <property type="entry name" value="Terpenoid_cyclase/PrenylTrfase"/>
</dbReference>
<dbReference type="InterPro" id="IPR006311">
    <property type="entry name" value="TAT_signal"/>
</dbReference>
<sequence length="384" mass="40891">MWNSLRSVSRRDFFRATAVGGSVAALHLGGFAQPGGGPRADESSTSRSDSGAEFITPETQSAIDRGLALLAQSQGADGSFGSHITGAAAGIAGLSGLALLGAGHQPGRGKYGKNVSRAVDYVTGLVAGTNPGFLSDTPLARVSTQPRAMYSHGFASLFLAEVCGMLPEAQRQKRVRAVLEKATAFGASTPNTEGGWRYEPNAPFADVSVTVAMMMGLRAARNAGVFVRKDVVRRGAKYIRECQVADGGFCYIKGAGPSAFARSAAAVVGLYSASIPEDERVNGRAIERGLQYLQQFTPNHSFNPRPAIPADYYYYGQYYAALAMWSAGGDYWRTWFPAIRDELLGRARANGGTWGDNRHGSAYATAMSLIVLQLPNNYLPILQK</sequence>
<comment type="caution">
    <text evidence="2">The sequence shown here is derived from an EMBL/GenBank/DDBJ whole genome shotgun (WGS) entry which is preliminary data.</text>
</comment>
<protein>
    <submittedName>
        <fullName evidence="2">Prenyltransferase</fullName>
    </submittedName>
</protein>
<dbReference type="RefSeq" id="WP_210654890.1">
    <property type="nucleotide sequence ID" value="NZ_JAGKQQ010000001.1"/>
</dbReference>
<evidence type="ECO:0000256" key="1">
    <source>
        <dbReference type="SAM" id="MobiDB-lite"/>
    </source>
</evidence>
<gene>
    <name evidence="2" type="ORF">J8F10_15140</name>
</gene>
<evidence type="ECO:0000313" key="3">
    <source>
        <dbReference type="Proteomes" id="UP000676565"/>
    </source>
</evidence>
<evidence type="ECO:0000313" key="2">
    <source>
        <dbReference type="EMBL" id="MBP3956608.1"/>
    </source>
</evidence>
<feature type="region of interest" description="Disordered" evidence="1">
    <location>
        <begin position="31"/>
        <end position="52"/>
    </location>
</feature>
<organism evidence="2 3">
    <name type="scientific">Gemmata palustris</name>
    <dbReference type="NCBI Taxonomy" id="2822762"/>
    <lineage>
        <taxon>Bacteria</taxon>
        <taxon>Pseudomonadati</taxon>
        <taxon>Planctomycetota</taxon>
        <taxon>Planctomycetia</taxon>
        <taxon>Gemmatales</taxon>
        <taxon>Gemmataceae</taxon>
        <taxon>Gemmata</taxon>
    </lineage>
</organism>
<reference evidence="2 3" key="1">
    <citation type="submission" date="2021-04" db="EMBL/GenBank/DDBJ databases">
        <authorList>
            <person name="Ivanova A."/>
        </authorList>
    </citation>
    <scope>NUCLEOTIDE SEQUENCE [LARGE SCALE GENOMIC DNA]</scope>
    <source>
        <strain evidence="2 3">G18</strain>
    </source>
</reference>
<keyword evidence="3" id="KW-1185">Reference proteome</keyword>
<proteinExistence type="predicted"/>